<feature type="region of interest" description="Disordered" evidence="1">
    <location>
        <begin position="71"/>
        <end position="90"/>
    </location>
</feature>
<sequence length="90" mass="10777">MIEEQKEPVAWYLLMYELIDAQDGIESLLRDMKEDKEFSEIEFGIHMAHIYGHLNRAWNRRNATDKQIDTYPMPEEWNSFPTDSDLPQPF</sequence>
<comment type="caution">
    <text evidence="2">The sequence shown here is derived from an EMBL/GenBank/DDBJ whole genome shotgun (WGS) entry which is preliminary data.</text>
</comment>
<accession>A0ABP8PZS4</accession>
<evidence type="ECO:0000313" key="3">
    <source>
        <dbReference type="Proteomes" id="UP001501243"/>
    </source>
</evidence>
<protein>
    <submittedName>
        <fullName evidence="2">Uncharacterized protein</fullName>
    </submittedName>
</protein>
<evidence type="ECO:0000256" key="1">
    <source>
        <dbReference type="SAM" id="MobiDB-lite"/>
    </source>
</evidence>
<keyword evidence="3" id="KW-1185">Reference proteome</keyword>
<dbReference type="EMBL" id="BAABGQ010000003">
    <property type="protein sequence ID" value="GAA4494642.1"/>
    <property type="molecule type" value="Genomic_DNA"/>
</dbReference>
<gene>
    <name evidence="2" type="ORF">GCM10023172_05170</name>
</gene>
<dbReference type="RefSeq" id="WP_208130484.1">
    <property type="nucleotide sequence ID" value="NZ_BAABGQ010000003.1"/>
</dbReference>
<name>A0ABP8PZS4_9BACT</name>
<proteinExistence type="predicted"/>
<reference evidence="3" key="1">
    <citation type="journal article" date="2019" name="Int. J. Syst. Evol. Microbiol.">
        <title>The Global Catalogue of Microorganisms (GCM) 10K type strain sequencing project: providing services to taxonomists for standard genome sequencing and annotation.</title>
        <authorList>
            <consortium name="The Broad Institute Genomics Platform"/>
            <consortium name="The Broad Institute Genome Sequencing Center for Infectious Disease"/>
            <person name="Wu L."/>
            <person name="Ma J."/>
        </authorList>
    </citation>
    <scope>NUCLEOTIDE SEQUENCE [LARGE SCALE GENOMIC DNA]</scope>
    <source>
        <strain evidence="3">JCM 17841</strain>
    </source>
</reference>
<evidence type="ECO:0000313" key="2">
    <source>
        <dbReference type="EMBL" id="GAA4494642.1"/>
    </source>
</evidence>
<dbReference type="Proteomes" id="UP001501243">
    <property type="component" value="Unassembled WGS sequence"/>
</dbReference>
<organism evidence="2 3">
    <name type="scientific">Hymenobacter ginsengisoli</name>
    <dbReference type="NCBI Taxonomy" id="1051626"/>
    <lineage>
        <taxon>Bacteria</taxon>
        <taxon>Pseudomonadati</taxon>
        <taxon>Bacteroidota</taxon>
        <taxon>Cytophagia</taxon>
        <taxon>Cytophagales</taxon>
        <taxon>Hymenobacteraceae</taxon>
        <taxon>Hymenobacter</taxon>
    </lineage>
</organism>